<sequence>MKKTLFILAAALCGTASAALQKGDVFAVTFTGQETPSSYTFDGTVLEQPGKVNAVKVDGSNNMTTSGNLVTMGNTSAGISISFSNAAGCGTGGVIQSYKPSVTGSGDLYDVFDATIITGEFDGGTLVNPNGACVNAAGGSMTMTLTGLNAGETYNLFVLVGRGNSHQTGSSDSSVTTYTLGGGVTDVTSTLIGASNASTSVSGAVLNSYEYNAGGNTTESSWSLVEYTFTATSDSVNIATGGTNGNFNAFALQQVTPEPTTATLSLLALAGLCARRRRK</sequence>
<keyword evidence="1" id="KW-0732">Signal</keyword>
<comment type="caution">
    <text evidence="2">The sequence shown here is derived from an EMBL/GenBank/DDBJ whole genome shotgun (WGS) entry which is preliminary data.</text>
</comment>
<evidence type="ECO:0000313" key="3">
    <source>
        <dbReference type="Proteomes" id="UP000823964"/>
    </source>
</evidence>
<dbReference type="EMBL" id="DXFQ01000015">
    <property type="protein sequence ID" value="HIX19202.1"/>
    <property type="molecule type" value="Genomic_DNA"/>
</dbReference>
<gene>
    <name evidence="2" type="ORF">H9862_01200</name>
</gene>
<accession>A0A9D1V9U3</accession>
<proteinExistence type="predicted"/>
<feature type="chain" id="PRO_5039445336" description="PEP-CTERM protein-sorting domain-containing protein" evidence="1">
    <location>
        <begin position="19"/>
        <end position="279"/>
    </location>
</feature>
<evidence type="ECO:0008006" key="4">
    <source>
        <dbReference type="Google" id="ProtNLM"/>
    </source>
</evidence>
<dbReference type="AlphaFoldDB" id="A0A9D1V9U3"/>
<evidence type="ECO:0000313" key="2">
    <source>
        <dbReference type="EMBL" id="HIX19202.1"/>
    </source>
</evidence>
<reference evidence="2" key="2">
    <citation type="submission" date="2021-04" db="EMBL/GenBank/DDBJ databases">
        <authorList>
            <person name="Gilroy R."/>
        </authorList>
    </citation>
    <scope>NUCLEOTIDE SEQUENCE</scope>
    <source>
        <strain evidence="2">14975</strain>
    </source>
</reference>
<protein>
    <recommendedName>
        <fullName evidence="4">PEP-CTERM protein-sorting domain-containing protein</fullName>
    </recommendedName>
</protein>
<feature type="signal peptide" evidence="1">
    <location>
        <begin position="1"/>
        <end position="18"/>
    </location>
</feature>
<organism evidence="2 3">
    <name type="scientific">Candidatus Akkermansia intestinigallinarum</name>
    <dbReference type="NCBI Taxonomy" id="2838431"/>
    <lineage>
        <taxon>Bacteria</taxon>
        <taxon>Pseudomonadati</taxon>
        <taxon>Verrucomicrobiota</taxon>
        <taxon>Verrucomicrobiia</taxon>
        <taxon>Verrucomicrobiales</taxon>
        <taxon>Akkermansiaceae</taxon>
        <taxon>Akkermansia</taxon>
    </lineage>
</organism>
<name>A0A9D1V9U3_9BACT</name>
<reference evidence="2" key="1">
    <citation type="journal article" date="2021" name="PeerJ">
        <title>Extensive microbial diversity within the chicken gut microbiome revealed by metagenomics and culture.</title>
        <authorList>
            <person name="Gilroy R."/>
            <person name="Ravi A."/>
            <person name="Getino M."/>
            <person name="Pursley I."/>
            <person name="Horton D.L."/>
            <person name="Alikhan N.F."/>
            <person name="Baker D."/>
            <person name="Gharbi K."/>
            <person name="Hall N."/>
            <person name="Watson M."/>
            <person name="Adriaenssens E.M."/>
            <person name="Foster-Nyarko E."/>
            <person name="Jarju S."/>
            <person name="Secka A."/>
            <person name="Antonio M."/>
            <person name="Oren A."/>
            <person name="Chaudhuri R.R."/>
            <person name="La Ragione R."/>
            <person name="Hildebrand F."/>
            <person name="Pallen M.J."/>
        </authorList>
    </citation>
    <scope>NUCLEOTIDE SEQUENCE</scope>
    <source>
        <strain evidence="2">14975</strain>
    </source>
</reference>
<dbReference type="Proteomes" id="UP000823964">
    <property type="component" value="Unassembled WGS sequence"/>
</dbReference>
<evidence type="ECO:0000256" key="1">
    <source>
        <dbReference type="SAM" id="SignalP"/>
    </source>
</evidence>